<feature type="domain" description="Tetratrico peptide repeat group 5" evidence="3">
    <location>
        <begin position="558"/>
        <end position="636"/>
    </location>
</feature>
<evidence type="ECO:0000313" key="5">
    <source>
        <dbReference type="Proteomes" id="UP000294114"/>
    </source>
</evidence>
<dbReference type="RefSeq" id="WP_165439881.1">
    <property type="nucleotide sequence ID" value="NZ_SHLD01000001.1"/>
</dbReference>
<dbReference type="SUPFAM" id="SSF48452">
    <property type="entry name" value="TPR-like"/>
    <property type="match status" value="1"/>
</dbReference>
<protein>
    <submittedName>
        <fullName evidence="4">Tetratricopeptide repeat protein</fullName>
    </submittedName>
</protein>
<evidence type="ECO:0000256" key="2">
    <source>
        <dbReference type="SAM" id="Phobius"/>
    </source>
</evidence>
<dbReference type="InterPro" id="IPR041656">
    <property type="entry name" value="TPR_5"/>
</dbReference>
<keyword evidence="5" id="KW-1185">Reference proteome</keyword>
<proteinExistence type="predicted"/>
<dbReference type="InterPro" id="IPR052943">
    <property type="entry name" value="TMTC_O-mannosyl-trnsfr"/>
</dbReference>
<sequence>MAAPVVALAVLAFVGAVLTASRPPSWLGWCPPWLLAAAGAGLAAVGTWMVQPWATRRRARADVDHAALGELGRYLGWSTRLPLLSEMDPLEMRVHLAIALPADPATTSDAVTGLDSRLPSWVERDIAEEVRSWLGRATAEGGFLVVVGDSSTGKTRLLYELLAEQLGDWAVLAPDLGAGAGLVNTLADATVKLPRTGLVVWLDELQRFLPGPYLSAGAAGLSAATVRKLLDAPTPVVLVGALWPEHVRELRAEDIDPATGRRGPRYPGAADVLAGNRHHEVNVHSFNQDERRRAARLAGSDPRLADAVAEQWFGVTEVLAGAPEVIRRYQQATADQRAVVHAAADALRLGVLPPLSEDLLRAAARTYLDHIEPDDRWYPPARDALAGRSRGGLAPLLPVPDPARRRNLGWTLADYLLQHLTRHRAAVVPPAATWQALTQHASSPADLNRLGTSAHNRGLGSVAEPLYRAAATAGDPDASHGLFNLLWEQGREADREQVLRDRIAAGDPGARDTLAHFLLGRQGREAEAEQVLRDAIAAGDPETSARVWLARRLETEPGRQAEAEQLWRDAVAAGDPDARDRLASLLREQDREEEAEQALREGIAAGDSTVRRGLASLLWKQGRRADAEQVWRDALAASNHYGYWELARLLWEQGREADAEQVWRDAVTAGDRHGYWELARLLREQGRLAEVEQVLRDAIAAGDPFAREMLATALRQQGREAEVEQVLRDGIAVGDPFVRGPLVRLLGQQGREAEVEQVWRDVIAAGGRGAYVYVQLARLLGQQGREAEAEQVLREGIAAGDPDAGDSVVVAGDPDARDWLASLLREQGREAEAEQVWRDAVTAGDHDAHVQLARLLREQGREAEAEQALREGIAAGAPDARDWLASLLREQGREAEVEQVWRDAVAAGDPDTRDRLASLLREQDREEEATRVEQCKLEPEDLQPRV</sequence>
<keyword evidence="2" id="KW-0812">Transmembrane</keyword>
<dbReference type="Proteomes" id="UP000294114">
    <property type="component" value="Unassembled WGS sequence"/>
</dbReference>
<dbReference type="Pfam" id="PF12688">
    <property type="entry name" value="TPR_5"/>
    <property type="match status" value="2"/>
</dbReference>
<dbReference type="EMBL" id="SHLD01000001">
    <property type="protein sequence ID" value="RZU72838.1"/>
    <property type="molecule type" value="Genomic_DNA"/>
</dbReference>
<dbReference type="Gene3D" id="1.25.40.10">
    <property type="entry name" value="Tetratricopeptide repeat domain"/>
    <property type="match status" value="4"/>
</dbReference>
<dbReference type="PANTHER" id="PTHR44809:SF1">
    <property type="entry name" value="PROTEIN O-MANNOSYL-TRANSFERASE TMTC1"/>
    <property type="match status" value="1"/>
</dbReference>
<reference evidence="4 5" key="1">
    <citation type="submission" date="2019-02" db="EMBL/GenBank/DDBJ databases">
        <title>Sequencing the genomes of 1000 actinobacteria strains.</title>
        <authorList>
            <person name="Klenk H.-P."/>
        </authorList>
    </citation>
    <scope>NUCLEOTIDE SEQUENCE [LARGE SCALE GENOMIC DNA]</scope>
    <source>
        <strain evidence="4 5">DSM 45612</strain>
    </source>
</reference>
<accession>A0A4Q8B664</accession>
<evidence type="ECO:0000256" key="1">
    <source>
        <dbReference type="SAM" id="MobiDB-lite"/>
    </source>
</evidence>
<gene>
    <name evidence="4" type="ORF">EV384_1222</name>
</gene>
<evidence type="ECO:0000259" key="3">
    <source>
        <dbReference type="Pfam" id="PF12688"/>
    </source>
</evidence>
<comment type="caution">
    <text evidence="4">The sequence shown here is derived from an EMBL/GenBank/DDBJ whole genome shotgun (WGS) entry which is preliminary data.</text>
</comment>
<keyword evidence="2" id="KW-1133">Transmembrane helix</keyword>
<dbReference type="InterPro" id="IPR011990">
    <property type="entry name" value="TPR-like_helical_dom_sf"/>
</dbReference>
<feature type="transmembrane region" description="Helical" evidence="2">
    <location>
        <begin position="29"/>
        <end position="50"/>
    </location>
</feature>
<dbReference type="AlphaFoldDB" id="A0A4Q8B664"/>
<keyword evidence="2" id="KW-0472">Membrane</keyword>
<evidence type="ECO:0000313" key="4">
    <source>
        <dbReference type="EMBL" id="RZU72838.1"/>
    </source>
</evidence>
<feature type="domain" description="Tetratrico peptide repeat group 5" evidence="3">
    <location>
        <begin position="827"/>
        <end position="908"/>
    </location>
</feature>
<dbReference type="SUPFAM" id="SSF81901">
    <property type="entry name" value="HCP-like"/>
    <property type="match status" value="2"/>
</dbReference>
<organism evidence="4 5">
    <name type="scientific">Micromonospora kangleipakensis</name>
    <dbReference type="NCBI Taxonomy" id="1077942"/>
    <lineage>
        <taxon>Bacteria</taxon>
        <taxon>Bacillati</taxon>
        <taxon>Actinomycetota</taxon>
        <taxon>Actinomycetes</taxon>
        <taxon>Micromonosporales</taxon>
        <taxon>Micromonosporaceae</taxon>
        <taxon>Micromonospora</taxon>
    </lineage>
</organism>
<dbReference type="PANTHER" id="PTHR44809">
    <property type="match status" value="1"/>
</dbReference>
<feature type="region of interest" description="Disordered" evidence="1">
    <location>
        <begin position="921"/>
        <end position="946"/>
    </location>
</feature>
<name>A0A4Q8B664_9ACTN</name>